<dbReference type="EMBL" id="KN822991">
    <property type="protein sequence ID" value="KIO28702.1"/>
    <property type="molecule type" value="Genomic_DNA"/>
</dbReference>
<dbReference type="GO" id="GO:0006406">
    <property type="term" value="P:mRNA export from nucleus"/>
    <property type="evidence" value="ECO:0007669"/>
    <property type="project" value="TreeGrafter"/>
</dbReference>
<dbReference type="AlphaFoldDB" id="A0A0C3M4U6"/>
<evidence type="ECO:0000313" key="2">
    <source>
        <dbReference type="EMBL" id="KIO28702.1"/>
    </source>
</evidence>
<feature type="compositionally biased region" description="Polar residues" evidence="1">
    <location>
        <begin position="699"/>
        <end position="708"/>
    </location>
</feature>
<proteinExistence type="predicted"/>
<feature type="region of interest" description="Disordered" evidence="1">
    <location>
        <begin position="690"/>
        <end position="744"/>
    </location>
</feature>
<evidence type="ECO:0000313" key="3">
    <source>
        <dbReference type="Proteomes" id="UP000054248"/>
    </source>
</evidence>
<evidence type="ECO:0000256" key="1">
    <source>
        <dbReference type="SAM" id="MobiDB-lite"/>
    </source>
</evidence>
<feature type="region of interest" description="Disordered" evidence="1">
    <location>
        <begin position="457"/>
        <end position="477"/>
    </location>
</feature>
<dbReference type="GO" id="GO:0000445">
    <property type="term" value="C:THO complex part of transcription export complex"/>
    <property type="evidence" value="ECO:0007669"/>
    <property type="project" value="TreeGrafter"/>
</dbReference>
<keyword evidence="3" id="KW-1185">Reference proteome</keyword>
<dbReference type="Proteomes" id="UP000054248">
    <property type="component" value="Unassembled WGS sequence"/>
</dbReference>
<dbReference type="PANTHER" id="PTHR13265:SF0">
    <property type="entry name" value="HPR1"/>
    <property type="match status" value="1"/>
</dbReference>
<reference evidence="3" key="2">
    <citation type="submission" date="2015-01" db="EMBL/GenBank/DDBJ databases">
        <title>Evolutionary Origins and Diversification of the Mycorrhizal Mutualists.</title>
        <authorList>
            <consortium name="DOE Joint Genome Institute"/>
            <consortium name="Mycorrhizal Genomics Consortium"/>
            <person name="Kohler A."/>
            <person name="Kuo A."/>
            <person name="Nagy L.G."/>
            <person name="Floudas D."/>
            <person name="Copeland A."/>
            <person name="Barry K.W."/>
            <person name="Cichocki N."/>
            <person name="Veneault-Fourrey C."/>
            <person name="LaButti K."/>
            <person name="Lindquist E.A."/>
            <person name="Lipzen A."/>
            <person name="Lundell T."/>
            <person name="Morin E."/>
            <person name="Murat C."/>
            <person name="Riley R."/>
            <person name="Ohm R."/>
            <person name="Sun H."/>
            <person name="Tunlid A."/>
            <person name="Henrissat B."/>
            <person name="Grigoriev I.V."/>
            <person name="Hibbett D.S."/>
            <person name="Martin F."/>
        </authorList>
    </citation>
    <scope>NUCLEOTIDE SEQUENCE [LARGE SCALE GENOMIC DNA]</scope>
    <source>
        <strain evidence="3">MUT 4182</strain>
    </source>
</reference>
<gene>
    <name evidence="2" type="ORF">M407DRAFT_22130</name>
</gene>
<organism evidence="2 3">
    <name type="scientific">Tulasnella calospora MUT 4182</name>
    <dbReference type="NCBI Taxonomy" id="1051891"/>
    <lineage>
        <taxon>Eukaryota</taxon>
        <taxon>Fungi</taxon>
        <taxon>Dikarya</taxon>
        <taxon>Basidiomycota</taxon>
        <taxon>Agaricomycotina</taxon>
        <taxon>Agaricomycetes</taxon>
        <taxon>Cantharellales</taxon>
        <taxon>Tulasnellaceae</taxon>
        <taxon>Tulasnella</taxon>
    </lineage>
</organism>
<dbReference type="STRING" id="1051891.A0A0C3M4U6"/>
<evidence type="ECO:0008006" key="4">
    <source>
        <dbReference type="Google" id="ProtNLM"/>
    </source>
</evidence>
<dbReference type="Pfam" id="PF11957">
    <property type="entry name" value="efThoc1"/>
    <property type="match status" value="1"/>
</dbReference>
<reference evidence="2 3" key="1">
    <citation type="submission" date="2014-04" db="EMBL/GenBank/DDBJ databases">
        <authorList>
            <consortium name="DOE Joint Genome Institute"/>
            <person name="Kuo A."/>
            <person name="Girlanda M."/>
            <person name="Perotto S."/>
            <person name="Kohler A."/>
            <person name="Nagy L.G."/>
            <person name="Floudas D."/>
            <person name="Copeland A."/>
            <person name="Barry K.W."/>
            <person name="Cichocki N."/>
            <person name="Veneault-Fourrey C."/>
            <person name="LaButti K."/>
            <person name="Lindquist E.A."/>
            <person name="Lipzen A."/>
            <person name="Lundell T."/>
            <person name="Morin E."/>
            <person name="Murat C."/>
            <person name="Sun H."/>
            <person name="Tunlid A."/>
            <person name="Henrissat B."/>
            <person name="Grigoriev I.V."/>
            <person name="Hibbett D.S."/>
            <person name="Martin F."/>
            <person name="Nordberg H.P."/>
            <person name="Cantor M.N."/>
            <person name="Hua S.X."/>
        </authorList>
    </citation>
    <scope>NUCLEOTIDE SEQUENCE [LARGE SCALE GENOMIC DNA]</scope>
    <source>
        <strain evidence="2 3">MUT 4182</strain>
    </source>
</reference>
<dbReference type="InterPro" id="IPR021861">
    <property type="entry name" value="THO_THOC1"/>
</dbReference>
<dbReference type="HOGENOM" id="CLU_400060_0_0_1"/>
<name>A0A0C3M4U6_9AGAM</name>
<dbReference type="OrthoDB" id="9402762at2759"/>
<dbReference type="PANTHER" id="PTHR13265">
    <property type="entry name" value="THO COMPLEX SUBUNIT 1"/>
    <property type="match status" value="1"/>
</dbReference>
<accession>A0A0C3M4U6</accession>
<feature type="region of interest" description="Disordered" evidence="1">
    <location>
        <begin position="536"/>
        <end position="629"/>
    </location>
</feature>
<sequence length="744" mass="82402">MSLLLQLRSELSQLLATIQANRPTERSLLDSLVANVIDRTGSKKKYTEWENVTRRDILRLTMNEAAALGDPTTPYYDDIVDLLDIALTLSEMDAADPSLPLLLLEDVFETQTIVSCMKIFSWLEKRSDRITVGMEPAKGKGPNLLRALNNLLRRISKTGSTMQFCGRILIFLSSVFPFGERSGVNLRGEYGPPWTSVDIPIPVVDGIAMEGVEATTDEVDAAVEETKPQMEPQPTQSDDEVAKKKAEFYNTFWNLQTYFARPQTFGQQTALPAFKESVEAVLAALIEATKKEKAMTGTGPKGGSGAAAGSKRKFSEMLDVPEDVGTQQNYFFAKYLTSPDLLEYELADSVFRRQVLVQLLILLRYLLLFTPREKSIYTSNPRNIAMHIFDFNLQNADETWAKELFNNVMDELRATAPSGQTFAETIEVILEREQNWVMWKNANCPPMDKTAQEARKIRARENESKEPGDLEREEEERWRETFKRMVPSTEIQQEMPPPYGNLELMDLWEMGVRGLDDLENPQEPGTLENLAKQIKAQEMRKEGMKKRLPGGRLQQPPPPAKTPSRPSTPSGPPAKEKDGDAMAVDGSAPAAAQALPSEGTGETLAKPTSLPKGASPAPPAGPSGVRPLMPWNITPQETIKVLRPFDLRKQCLAWLALRLALRQGHLEEFGKIGLADIGKLLEEIKKTEKAATERANAPQEPQVSTGSTMEVDDGKEAGVIPKNEDGASAPQPSAGDGDVSMMAE</sequence>
<protein>
    <recommendedName>
        <fullName evidence="4">THO complex subunit 1</fullName>
    </recommendedName>
</protein>